<dbReference type="EMBL" id="LGHJ01000014">
    <property type="protein sequence ID" value="KPL75330.1"/>
    <property type="molecule type" value="Genomic_DNA"/>
</dbReference>
<dbReference type="PANTHER" id="PTHR13617:SF14">
    <property type="entry name" value="PROTEIN ABHD18"/>
    <property type="match status" value="1"/>
</dbReference>
<name>A0A0N8GMH7_9CHLR</name>
<dbReference type="AlphaFoldDB" id="A0A0N8GMH7"/>
<keyword evidence="3" id="KW-1185">Reference proteome</keyword>
<evidence type="ECO:0000313" key="2">
    <source>
        <dbReference type="EMBL" id="KPL75330.1"/>
    </source>
</evidence>
<dbReference type="PANTHER" id="PTHR13617">
    <property type="entry name" value="PROTEIN ABHD18"/>
    <property type="match status" value="1"/>
</dbReference>
<keyword evidence="1" id="KW-0472">Membrane</keyword>
<feature type="transmembrane region" description="Helical" evidence="1">
    <location>
        <begin position="218"/>
        <end position="238"/>
    </location>
</feature>
<organism evidence="2 3">
    <name type="scientific">Bellilinea caldifistulae</name>
    <dbReference type="NCBI Taxonomy" id="360411"/>
    <lineage>
        <taxon>Bacteria</taxon>
        <taxon>Bacillati</taxon>
        <taxon>Chloroflexota</taxon>
        <taxon>Anaerolineae</taxon>
        <taxon>Anaerolineales</taxon>
        <taxon>Anaerolineaceae</taxon>
        <taxon>Bellilinea</taxon>
    </lineage>
</organism>
<accession>A0A0N8GMH7</accession>
<proteinExistence type="predicted"/>
<gene>
    <name evidence="2" type="ORF">AC812_08530</name>
</gene>
<evidence type="ECO:0008006" key="4">
    <source>
        <dbReference type="Google" id="ProtNLM"/>
    </source>
</evidence>
<keyword evidence="1" id="KW-1133">Transmembrane helix</keyword>
<dbReference type="STRING" id="360411.AC812_08530"/>
<dbReference type="Gene3D" id="3.40.50.1820">
    <property type="entry name" value="alpha/beta hydrolase"/>
    <property type="match status" value="1"/>
</dbReference>
<feature type="transmembrane region" description="Helical" evidence="1">
    <location>
        <begin position="194"/>
        <end position="212"/>
    </location>
</feature>
<sequence length="361" mass="40325">MEFLLNRTFAHLIDNFIEVTLGSLRLLAASPQFHSNVWEISPTEPQDPSVFYSIPPTPPEIEFDSVHRWLDGRTHARFRFPSFFQSPHPENNIVHGMADLQSEGESSAALILLHGYQMNTFAPLKWFAEPAARAGMDVYYLALPYHMQRAPRGSWSGQYGLSADVQRTVQSFRQGVLDLRAMITWITQVQKKPVAIGGLSLGAFTSLMAGVVDDRPFGLISLLGGASLANIIFAGFSFRLIRKELQEAGVYPADLEKWWYMLAPGNFKPALPREAILLVGGEHDPIITPKNVRKLWQAWQKPRLLWFPCGHASVAFYARPIGERVADFLLNRLDALENSSFASADTPALIEQAQPSPGLPE</sequence>
<keyword evidence="1" id="KW-0812">Transmembrane</keyword>
<reference evidence="2 3" key="1">
    <citation type="submission" date="2015-07" db="EMBL/GenBank/DDBJ databases">
        <title>Draft genome of Bellilinea caldifistulae DSM 17877.</title>
        <authorList>
            <person name="Hemp J."/>
            <person name="Ward L.M."/>
            <person name="Pace L.A."/>
            <person name="Fischer W.W."/>
        </authorList>
    </citation>
    <scope>NUCLEOTIDE SEQUENCE [LARGE SCALE GENOMIC DNA]</scope>
    <source>
        <strain evidence="2 3">GOMI-1</strain>
    </source>
</reference>
<comment type="caution">
    <text evidence="2">The sequence shown here is derived from an EMBL/GenBank/DDBJ whole genome shotgun (WGS) entry which is preliminary data.</text>
</comment>
<evidence type="ECO:0000313" key="3">
    <source>
        <dbReference type="Proteomes" id="UP000050514"/>
    </source>
</evidence>
<evidence type="ECO:0000256" key="1">
    <source>
        <dbReference type="SAM" id="Phobius"/>
    </source>
</evidence>
<dbReference type="SUPFAM" id="SSF53474">
    <property type="entry name" value="alpha/beta-Hydrolases"/>
    <property type="match status" value="1"/>
</dbReference>
<dbReference type="InterPro" id="IPR029058">
    <property type="entry name" value="AB_hydrolase_fold"/>
</dbReference>
<dbReference type="Proteomes" id="UP000050514">
    <property type="component" value="Unassembled WGS sequence"/>
</dbReference>
<protein>
    <recommendedName>
        <fullName evidence="4">Abhydrolase domain-containing 18</fullName>
    </recommendedName>
</protein>